<evidence type="ECO:0000256" key="2">
    <source>
        <dbReference type="ARBA" id="ARBA00006150"/>
    </source>
</evidence>
<keyword evidence="5" id="KW-0378">Hydrolase</keyword>
<dbReference type="Pfam" id="PF00930">
    <property type="entry name" value="DPPIV_N"/>
    <property type="match status" value="1"/>
</dbReference>
<comment type="similarity">
    <text evidence="2">Belongs to the peptidase S9B family.</text>
</comment>
<name>A0AAE0DD66_COLKA</name>
<keyword evidence="5" id="KW-0031">Aminopeptidase</keyword>
<evidence type="ECO:0000259" key="10">
    <source>
        <dbReference type="Pfam" id="PF00930"/>
    </source>
</evidence>
<feature type="compositionally biased region" description="Basic and acidic residues" evidence="8">
    <location>
        <begin position="211"/>
        <end position="222"/>
    </location>
</feature>
<feature type="domain" description="von Hippel-Lindau disease tumour suppressor beta" evidence="11">
    <location>
        <begin position="128"/>
        <end position="186"/>
    </location>
</feature>
<dbReference type="SUPFAM" id="SSF49468">
    <property type="entry name" value="VHL"/>
    <property type="match status" value="1"/>
</dbReference>
<evidence type="ECO:0000313" key="13">
    <source>
        <dbReference type="Proteomes" id="UP001281614"/>
    </source>
</evidence>
<comment type="catalytic activity">
    <reaction evidence="1">
        <text>Release of an N-terminal dipeptide, Xaa-Yaa-|-Zaa-, from a polypeptide, preferentially when Yaa is Pro, provided Zaa is neither Pro nor hydroxyproline.</text>
        <dbReference type="EC" id="3.4.14.5"/>
    </reaction>
</comment>
<evidence type="ECO:0000256" key="8">
    <source>
        <dbReference type="SAM" id="MobiDB-lite"/>
    </source>
</evidence>
<dbReference type="Proteomes" id="UP001281614">
    <property type="component" value="Unassembled WGS sequence"/>
</dbReference>
<sequence length="815" mass="93724">MEQECIKKTTISPHWLSNESSFWYRRYLSSAKFEFVLVDAVNKTRRPAFDHEKLADALKQKASPQNQNIDHRSLPFTWINVTPDGSSIHFFYEGKRWAFGCDGNLEELEGNFDQPGTQFLAKERPSKSTKQVVTVNFVNHTEGPLSTYWIDFNGKPKLYHKIGQGQTHEQQTFSGHVWKFVNEDAKEVKAIYVAPEESEDIVVIEESTMEEMKFKSDEPKEDTNDDNDTDTGGSVTQDETEDPQRKSQVFVRDHNVWLRDAFAQESQMSSNGTEENPFDKSRIIRSPRGDFVIVWQYTPEEENLLHLRESAPSDRLEPKVRTVQYLKPGDRVRVDRPRLFSLESKEEIETSDDLFQNPYSIENIGWNYDGTEYRFIFNERGHQHLRLLGVRTTGEVRALIEEESDTFIDYSSKSYHRLIEGTDEMLWMSERDGYNHLYLFDLKNGKQKNQVTKGNWNVRSVVHTDETSRQVWLRGYGMISNQDPYHAHLARIGLDGTGFQVLTEGDGTHEWTFSPNNIFFVDTWSRVDCTPQSALRSLETGEELLQLEGRFDDTQKLLADGWVAPERFPALGRDDETTIYGIIIRPSSFDVSKKYPILEDIYAGPHDFHTPKAFSVLAKQRQWADQGYVVVLLDGMGTNWRSKRFHDVCYKNLKDAGFADRIAWIKTAAETRPWMDTSKVAVMGGSAGGQSAVAVLIHHSNFYKVAIADSGCHDNRMDKIWWNEQWMGFPVDKSYEDSSNVVHAEKLQGALMLIVGELDDNVDPASTFQLIKALNDADKDFEFVFIPGGEHCGGRAKFALRRQERFLRQHLLGET</sequence>
<gene>
    <name evidence="12" type="ORF">CKAH01_12032</name>
</gene>
<evidence type="ECO:0000256" key="1">
    <source>
        <dbReference type="ARBA" id="ARBA00001257"/>
    </source>
</evidence>
<comment type="caution">
    <text evidence="12">The sequence shown here is derived from an EMBL/GenBank/DDBJ whole genome shotgun (WGS) entry which is preliminary data.</text>
</comment>
<evidence type="ECO:0000259" key="9">
    <source>
        <dbReference type="Pfam" id="PF00326"/>
    </source>
</evidence>
<dbReference type="InterPro" id="IPR036208">
    <property type="entry name" value="VHL_sf"/>
</dbReference>
<dbReference type="InterPro" id="IPR050278">
    <property type="entry name" value="Serine_Prot_S9B/DPPIV"/>
</dbReference>
<feature type="domain" description="Peptidase S9 prolyl oligopeptidase catalytic" evidence="9">
    <location>
        <begin position="622"/>
        <end position="806"/>
    </location>
</feature>
<dbReference type="SUPFAM" id="SSF53474">
    <property type="entry name" value="alpha/beta-Hydrolases"/>
    <property type="match status" value="1"/>
</dbReference>
<evidence type="ECO:0000313" key="12">
    <source>
        <dbReference type="EMBL" id="KAK2777484.1"/>
    </source>
</evidence>
<dbReference type="Gene3D" id="2.140.10.30">
    <property type="entry name" value="Dipeptidylpeptidase IV, N-terminal domain"/>
    <property type="match status" value="1"/>
</dbReference>
<dbReference type="PANTHER" id="PTHR11731">
    <property type="entry name" value="PROTEASE FAMILY S9B,C DIPEPTIDYL-PEPTIDASE IV-RELATED"/>
    <property type="match status" value="1"/>
</dbReference>
<dbReference type="Pfam" id="PF00326">
    <property type="entry name" value="Peptidase_S9"/>
    <property type="match status" value="1"/>
</dbReference>
<evidence type="ECO:0000256" key="5">
    <source>
        <dbReference type="ARBA" id="ARBA00022438"/>
    </source>
</evidence>
<reference evidence="12" key="1">
    <citation type="submission" date="2023-02" db="EMBL/GenBank/DDBJ databases">
        <title>Colletotrichum kahawae CIFC_Que2 genome sequencing and assembly.</title>
        <authorList>
            <person name="Baroncelli R."/>
        </authorList>
    </citation>
    <scope>NUCLEOTIDE SEQUENCE</scope>
    <source>
        <strain evidence="12">CIFC_Que2</strain>
    </source>
</reference>
<dbReference type="PANTHER" id="PTHR11731:SF118">
    <property type="entry name" value="BLR1971 PROTEIN"/>
    <property type="match status" value="1"/>
</dbReference>
<proteinExistence type="inferred from homology"/>
<evidence type="ECO:0000256" key="3">
    <source>
        <dbReference type="ARBA" id="ARBA00012062"/>
    </source>
</evidence>
<dbReference type="GO" id="GO:0008236">
    <property type="term" value="F:serine-type peptidase activity"/>
    <property type="evidence" value="ECO:0007669"/>
    <property type="project" value="UniProtKB-KW"/>
</dbReference>
<dbReference type="AlphaFoldDB" id="A0AAE0DD66"/>
<dbReference type="Pfam" id="PF01847">
    <property type="entry name" value="VHL"/>
    <property type="match status" value="1"/>
</dbReference>
<keyword evidence="7" id="KW-0325">Glycoprotein</keyword>
<dbReference type="SUPFAM" id="SSF82171">
    <property type="entry name" value="DPP6 N-terminal domain-like"/>
    <property type="match status" value="1"/>
</dbReference>
<keyword evidence="5" id="KW-0645">Protease</keyword>
<dbReference type="GO" id="GO:0008239">
    <property type="term" value="F:dipeptidyl-peptidase activity"/>
    <property type="evidence" value="ECO:0007669"/>
    <property type="project" value="UniProtKB-EC"/>
</dbReference>
<dbReference type="GO" id="GO:0006508">
    <property type="term" value="P:proteolysis"/>
    <property type="evidence" value="ECO:0007669"/>
    <property type="project" value="InterPro"/>
</dbReference>
<dbReference type="InterPro" id="IPR002469">
    <property type="entry name" value="Peptidase_S9B_N"/>
</dbReference>
<organism evidence="12 13">
    <name type="scientific">Colletotrichum kahawae</name>
    <name type="common">Coffee berry disease fungus</name>
    <dbReference type="NCBI Taxonomy" id="34407"/>
    <lineage>
        <taxon>Eukaryota</taxon>
        <taxon>Fungi</taxon>
        <taxon>Dikarya</taxon>
        <taxon>Ascomycota</taxon>
        <taxon>Pezizomycotina</taxon>
        <taxon>Sordariomycetes</taxon>
        <taxon>Hypocreomycetidae</taxon>
        <taxon>Glomerellales</taxon>
        <taxon>Glomerellaceae</taxon>
        <taxon>Colletotrichum</taxon>
        <taxon>Colletotrichum gloeosporioides species complex</taxon>
    </lineage>
</organism>
<evidence type="ECO:0000259" key="11">
    <source>
        <dbReference type="Pfam" id="PF01847"/>
    </source>
</evidence>
<evidence type="ECO:0000256" key="4">
    <source>
        <dbReference type="ARBA" id="ARBA00014118"/>
    </source>
</evidence>
<dbReference type="Gene3D" id="3.40.50.1820">
    <property type="entry name" value="alpha/beta hydrolase"/>
    <property type="match status" value="1"/>
</dbReference>
<keyword evidence="13" id="KW-1185">Reference proteome</keyword>
<dbReference type="InterPro" id="IPR029058">
    <property type="entry name" value="AB_hydrolase_fold"/>
</dbReference>
<dbReference type="InterPro" id="IPR024053">
    <property type="entry name" value="VHL_beta_dom"/>
</dbReference>
<evidence type="ECO:0000256" key="6">
    <source>
        <dbReference type="ARBA" id="ARBA00022825"/>
    </source>
</evidence>
<dbReference type="GO" id="GO:0004177">
    <property type="term" value="F:aminopeptidase activity"/>
    <property type="evidence" value="ECO:0007669"/>
    <property type="project" value="UniProtKB-KW"/>
</dbReference>
<feature type="region of interest" description="Disordered" evidence="8">
    <location>
        <begin position="211"/>
        <end position="248"/>
    </location>
</feature>
<evidence type="ECO:0000256" key="7">
    <source>
        <dbReference type="ARBA" id="ARBA00023180"/>
    </source>
</evidence>
<feature type="domain" description="Dipeptidylpeptidase IV N-terminal" evidence="10">
    <location>
        <begin position="235"/>
        <end position="528"/>
    </location>
</feature>
<keyword evidence="6" id="KW-0720">Serine protease</keyword>
<accession>A0AAE0DD66</accession>
<dbReference type="InterPro" id="IPR001375">
    <property type="entry name" value="Peptidase_S9_cat"/>
</dbReference>
<dbReference type="EC" id="3.4.14.5" evidence="3"/>
<protein>
    <recommendedName>
        <fullName evidence="4">Probable dipeptidyl-aminopeptidase B</fullName>
        <ecNumber evidence="3">3.4.14.5</ecNumber>
    </recommendedName>
</protein>
<dbReference type="EMBL" id="VYYT01000018">
    <property type="protein sequence ID" value="KAK2777484.1"/>
    <property type="molecule type" value="Genomic_DNA"/>
</dbReference>